<protein>
    <submittedName>
        <fullName evidence="2">UDP-2-acetamido-2-deoxy-ribo-hexuluronate aminotransferase</fullName>
    </submittedName>
</protein>
<dbReference type="InterPro" id="IPR000653">
    <property type="entry name" value="DegT/StrS_aminotransferase"/>
</dbReference>
<keyword evidence="2" id="KW-0808">Transferase</keyword>
<dbReference type="GO" id="GO:0030170">
    <property type="term" value="F:pyridoxal phosphate binding"/>
    <property type="evidence" value="ECO:0007669"/>
    <property type="project" value="TreeGrafter"/>
</dbReference>
<name>A0A1I1E082_BREAD</name>
<dbReference type="STRING" id="34097.SAMN02745150_00799"/>
<dbReference type="GO" id="GO:0008483">
    <property type="term" value="F:transaminase activity"/>
    <property type="evidence" value="ECO:0007669"/>
    <property type="project" value="UniProtKB-KW"/>
</dbReference>
<dbReference type="CDD" id="cd00616">
    <property type="entry name" value="AHBA_syn"/>
    <property type="match status" value="1"/>
</dbReference>
<dbReference type="PANTHER" id="PTHR30244:SF42">
    <property type="entry name" value="UDP-2-ACETAMIDO-2-DEOXY-3-OXO-D-GLUCURONATE AMINOTRANSFERASE"/>
    <property type="match status" value="1"/>
</dbReference>
<proteinExistence type="inferred from homology"/>
<dbReference type="SUPFAM" id="SSF53383">
    <property type="entry name" value="PLP-dependent transferases"/>
    <property type="match status" value="1"/>
</dbReference>
<evidence type="ECO:0000256" key="1">
    <source>
        <dbReference type="RuleBase" id="RU004508"/>
    </source>
</evidence>
<dbReference type="EMBL" id="FOKY01000004">
    <property type="protein sequence ID" value="SFB78668.1"/>
    <property type="molecule type" value="Genomic_DNA"/>
</dbReference>
<gene>
    <name evidence="2" type="ORF">SAMN02745150_00799</name>
</gene>
<dbReference type="RefSeq" id="WP_092318865.1">
    <property type="nucleotide sequence ID" value="NZ_FOKY01000004.1"/>
</dbReference>
<dbReference type="OrthoDB" id="9810913at2"/>
<dbReference type="Gene3D" id="3.90.1150.10">
    <property type="entry name" value="Aspartate Aminotransferase, domain 1"/>
    <property type="match status" value="1"/>
</dbReference>
<dbReference type="PANTHER" id="PTHR30244">
    <property type="entry name" value="TRANSAMINASE"/>
    <property type="match status" value="1"/>
</dbReference>
<reference evidence="3" key="1">
    <citation type="submission" date="2016-10" db="EMBL/GenBank/DDBJ databases">
        <authorList>
            <person name="Varghese N."/>
            <person name="Submissions S."/>
        </authorList>
    </citation>
    <scope>NUCLEOTIDE SEQUENCE [LARGE SCALE GENOMIC DNA]</scope>
    <source>
        <strain evidence="3">ATCC 43811</strain>
    </source>
</reference>
<dbReference type="Proteomes" id="UP000240042">
    <property type="component" value="Unassembled WGS sequence"/>
</dbReference>
<keyword evidence="3" id="KW-1185">Reference proteome</keyword>
<dbReference type="Gene3D" id="3.40.640.10">
    <property type="entry name" value="Type I PLP-dependent aspartate aminotransferase-like (Major domain)"/>
    <property type="match status" value="1"/>
</dbReference>
<dbReference type="InterPro" id="IPR015424">
    <property type="entry name" value="PyrdxlP-dep_Trfase"/>
</dbReference>
<keyword evidence="1" id="KW-0663">Pyridoxal phosphate</keyword>
<accession>A0A1I1E082</accession>
<keyword evidence="2" id="KW-0032">Aminotransferase</keyword>
<organism evidence="2 3">
    <name type="scientific">Brevinema andersonii</name>
    <dbReference type="NCBI Taxonomy" id="34097"/>
    <lineage>
        <taxon>Bacteria</taxon>
        <taxon>Pseudomonadati</taxon>
        <taxon>Spirochaetota</taxon>
        <taxon>Spirochaetia</taxon>
        <taxon>Brevinematales</taxon>
        <taxon>Brevinemataceae</taxon>
        <taxon>Brevinema</taxon>
    </lineage>
</organism>
<dbReference type="InterPro" id="IPR015422">
    <property type="entry name" value="PyrdxlP-dep_Trfase_small"/>
</dbReference>
<evidence type="ECO:0000313" key="3">
    <source>
        <dbReference type="Proteomes" id="UP000240042"/>
    </source>
</evidence>
<dbReference type="PIRSF" id="PIRSF000390">
    <property type="entry name" value="PLP_StrS"/>
    <property type="match status" value="1"/>
</dbReference>
<dbReference type="InterPro" id="IPR015421">
    <property type="entry name" value="PyrdxlP-dep_Trfase_major"/>
</dbReference>
<dbReference type="AlphaFoldDB" id="A0A1I1E082"/>
<dbReference type="GO" id="GO:0000271">
    <property type="term" value="P:polysaccharide biosynthetic process"/>
    <property type="evidence" value="ECO:0007669"/>
    <property type="project" value="TreeGrafter"/>
</dbReference>
<dbReference type="Pfam" id="PF01041">
    <property type="entry name" value="DegT_DnrJ_EryC1"/>
    <property type="match status" value="1"/>
</dbReference>
<comment type="similarity">
    <text evidence="1">Belongs to the DegT/DnrJ/EryC1 family.</text>
</comment>
<sequence>MIPFVDLKVQYQAYKESINARIQNVLERGDFILGQDVHELEEKMTEYVGAYTVSASSGTDALLIPLMAQDLQPGDEIITTPFSFFATVEVILLLKLKPVFVDINSNTCNIDTSKIEAAITSKTKGIISVSLYGQTSDLDAINDIARKYNIFHMEDAAQSLGAVYKGQMSGSVAEMSGTSLFPAKSLGAYGDAGLMFFRDKQFANECRIYMNHGQESRYNHKYVGINGRLDTLQAAVTLAKFEHYEEELNKRQELADFYNKAFNNTSIEFVERSKFTDKHVWAQYSIKVKNRESFAIYLANKGIPTAVHYPKPLHLQPALGFLGLREGSFPVAEKISKEIISLPMHAFISLEARNVIADNVIKALEHSSEG</sequence>
<evidence type="ECO:0000313" key="2">
    <source>
        <dbReference type="EMBL" id="SFB78668.1"/>
    </source>
</evidence>